<dbReference type="GO" id="GO:0045003">
    <property type="term" value="P:double-strand break repair via synthesis-dependent strand annealing"/>
    <property type="evidence" value="ECO:0007669"/>
    <property type="project" value="TreeGrafter"/>
</dbReference>
<feature type="compositionally biased region" description="Low complexity" evidence="1">
    <location>
        <begin position="309"/>
        <end position="323"/>
    </location>
</feature>
<dbReference type="InterPro" id="IPR027417">
    <property type="entry name" value="P-loop_NTPase"/>
</dbReference>
<dbReference type="GO" id="GO:0140664">
    <property type="term" value="F:ATP-dependent DNA damage sensor activity"/>
    <property type="evidence" value="ECO:0007669"/>
    <property type="project" value="InterPro"/>
</dbReference>
<feature type="domain" description="RecA family profile 1" evidence="2">
    <location>
        <begin position="372"/>
        <end position="558"/>
    </location>
</feature>
<dbReference type="InterPro" id="IPR003593">
    <property type="entry name" value="AAA+_ATPase"/>
</dbReference>
<dbReference type="InterPro" id="IPR013632">
    <property type="entry name" value="Rad51_C"/>
</dbReference>
<dbReference type="GO" id="GO:0033065">
    <property type="term" value="C:Rad51C-XRCC3 complex"/>
    <property type="evidence" value="ECO:0007669"/>
    <property type="project" value="TreeGrafter"/>
</dbReference>
<dbReference type="Pfam" id="PF08423">
    <property type="entry name" value="Rad51"/>
    <property type="match status" value="1"/>
</dbReference>
<dbReference type="PROSITE" id="PS50162">
    <property type="entry name" value="RECA_2"/>
    <property type="match status" value="1"/>
</dbReference>
<evidence type="ECO:0000256" key="1">
    <source>
        <dbReference type="SAM" id="MobiDB-lite"/>
    </source>
</evidence>
<feature type="region of interest" description="Disordered" evidence="1">
    <location>
        <begin position="240"/>
        <end position="325"/>
    </location>
</feature>
<accession>A0A516AGG4</accession>
<feature type="region of interest" description="Disordered" evidence="1">
    <location>
        <begin position="139"/>
        <end position="186"/>
    </location>
</feature>
<dbReference type="GO" id="GO:0090656">
    <property type="term" value="P:t-circle formation"/>
    <property type="evidence" value="ECO:0007669"/>
    <property type="project" value="TreeGrafter"/>
</dbReference>
<dbReference type="EMBL" id="MN125938">
    <property type="protein sequence ID" value="QDO16405.1"/>
    <property type="molecule type" value="mRNA"/>
</dbReference>
<protein>
    <submittedName>
        <fullName evidence="3">DNA repair protein XRCC3</fullName>
    </submittedName>
</protein>
<reference evidence="3" key="1">
    <citation type="journal article" date="2019" name="Microorganisms">
        <title>DNA Damage Response Pathways in Dinoflagellates.</title>
        <authorList>
            <person name="Li C."/>
            <person name="Wong J."/>
        </authorList>
    </citation>
    <scope>NUCLEOTIDE SEQUENCE</scope>
</reference>
<dbReference type="GO" id="GO:0000722">
    <property type="term" value="P:telomere maintenance via recombination"/>
    <property type="evidence" value="ECO:0007669"/>
    <property type="project" value="TreeGrafter"/>
</dbReference>
<dbReference type="GO" id="GO:0000400">
    <property type="term" value="F:four-way junction DNA binding"/>
    <property type="evidence" value="ECO:0007669"/>
    <property type="project" value="TreeGrafter"/>
</dbReference>
<dbReference type="PANTHER" id="PTHR46487">
    <property type="entry name" value="DNA REPAIR PROTEIN XRCC3"/>
    <property type="match status" value="1"/>
</dbReference>
<dbReference type="GO" id="GO:0071140">
    <property type="term" value="P:resolution of mitotic recombination intermediates"/>
    <property type="evidence" value="ECO:0007669"/>
    <property type="project" value="TreeGrafter"/>
</dbReference>
<feature type="compositionally biased region" description="Low complexity" evidence="1">
    <location>
        <begin position="281"/>
        <end position="294"/>
    </location>
</feature>
<dbReference type="InterPro" id="IPR020588">
    <property type="entry name" value="RecA_ATP-bd"/>
</dbReference>
<sequence length="652" mass="68096">MTRPGQPRARLWDVLRPPRDGFVELCGLAGAGKTQLLVDACCRTALAARAPVVLVDTEGSFDARRFREVAAASTGSGRVLARLLRRLVVFRTYDGLELQAVVCELLDALRERPEPPPFSAVFVDSVAFPLRADPRRLRNCWASPPQGRPVTPGTGPLGSLDRGLGRGAWDAPAEEAGPGRPRRPTAAGDLGRWLREIARKQVAVLVTNHMRETPEGLAPALPRQWEALVARRVLVERLPGSGGRQAKVLSSSEKDELPEGTTVGFSIGRAGVQGEDEAGGDEASGSEASGPEDACMQADSDDGGLQGASSGDESSSGELSLGEHTAGEPTVCGGCCSGEAAAEHLWPPSWWASRPSASPRTAAALLRAPPDRGAGLLFAVLGVGCLLGSGASPAWPGGVLEVCGEAGTGKTQFCLHCTAAALRLALAGPGGPRPSRPPCVCYLHSEAAPVRRLQEIIAARARAAGGKDPTVAAEAMLRAVLVQRVRDPAELYGFLCGRLVELLRHASVELLVVDAIAALFRGEESGSAARSAQLFRLAAVLKRVSSEHGVPVLVANQVTGDFAAGAGASWVKPALGHAWAACVSHRVSFHRADRGRMRRQGEAAAAPPPPKAERPARAGLGGDGPERFARLEFSPTGPEMAVPFAIGPIGVL</sequence>
<evidence type="ECO:0000313" key="3">
    <source>
        <dbReference type="EMBL" id="QDO16405.1"/>
    </source>
</evidence>
<dbReference type="SMART" id="SM00382">
    <property type="entry name" value="AAA"/>
    <property type="match status" value="2"/>
</dbReference>
<dbReference type="GO" id="GO:0005657">
    <property type="term" value="C:replication fork"/>
    <property type="evidence" value="ECO:0007669"/>
    <property type="project" value="TreeGrafter"/>
</dbReference>
<evidence type="ECO:0000259" key="2">
    <source>
        <dbReference type="PROSITE" id="PS50162"/>
    </source>
</evidence>
<dbReference type="PANTHER" id="PTHR46487:SF1">
    <property type="entry name" value="DNA REPAIR PROTEIN XRCC3"/>
    <property type="match status" value="1"/>
</dbReference>
<dbReference type="Gene3D" id="3.40.50.300">
    <property type="entry name" value="P-loop containing nucleotide triphosphate hydrolases"/>
    <property type="match status" value="2"/>
</dbReference>
<feature type="region of interest" description="Disordered" evidence="1">
    <location>
        <begin position="594"/>
        <end position="627"/>
    </location>
</feature>
<dbReference type="GO" id="GO:0005524">
    <property type="term" value="F:ATP binding"/>
    <property type="evidence" value="ECO:0007669"/>
    <property type="project" value="InterPro"/>
</dbReference>
<dbReference type="Pfam" id="PF13481">
    <property type="entry name" value="AAA_25"/>
    <property type="match status" value="1"/>
</dbReference>
<name>A0A516AGG4_LINPO</name>
<dbReference type="AlphaFoldDB" id="A0A516AGG4"/>
<proteinExistence type="evidence at transcript level"/>
<dbReference type="SUPFAM" id="SSF52540">
    <property type="entry name" value="P-loop containing nucleoside triphosphate hydrolases"/>
    <property type="match status" value="2"/>
</dbReference>
<organism evidence="3">
    <name type="scientific">Lingulaulax polyedra</name>
    <name type="common">Dinoflagellate</name>
    <name type="synonym">Lingulodinium polyedra</name>
    <dbReference type="NCBI Taxonomy" id="160621"/>
    <lineage>
        <taxon>Eukaryota</taxon>
        <taxon>Sar</taxon>
        <taxon>Alveolata</taxon>
        <taxon>Dinophyceae</taxon>
        <taxon>Gonyaulacales</taxon>
        <taxon>Lingulodiniaceae</taxon>
        <taxon>Lingulaulax</taxon>
    </lineage>
</organism>